<sequence length="162" mass="19922">MKIVMLDENSFFIYLNRDYISEINFEEKYELEAYFKVLFSKLKIYYDIEMCGYYHIKCYIDSYYGIILYVQKEDVEYFDYLDNQVDMRMILEEEQCFLYRIFDYFDFPASFKKKGDIYQYKKGLYYKLNEKLDSISFGKLLEYSEIVFENTLPILKYGKKVS</sequence>
<accession>A0A9D1L3R8</accession>
<name>A0A9D1L3R8_9BACT</name>
<protein>
    <submittedName>
        <fullName evidence="1">Uncharacterized protein</fullName>
    </submittedName>
</protein>
<reference evidence="1" key="2">
    <citation type="journal article" date="2021" name="PeerJ">
        <title>Extensive microbial diversity within the chicken gut microbiome revealed by metagenomics and culture.</title>
        <authorList>
            <person name="Gilroy R."/>
            <person name="Ravi A."/>
            <person name="Getino M."/>
            <person name="Pursley I."/>
            <person name="Horton D.L."/>
            <person name="Alikhan N.F."/>
            <person name="Baker D."/>
            <person name="Gharbi K."/>
            <person name="Hall N."/>
            <person name="Watson M."/>
            <person name="Adriaenssens E.M."/>
            <person name="Foster-Nyarko E."/>
            <person name="Jarju S."/>
            <person name="Secka A."/>
            <person name="Antonio M."/>
            <person name="Oren A."/>
            <person name="Chaudhuri R.R."/>
            <person name="La Ragione R."/>
            <person name="Hildebrand F."/>
            <person name="Pallen M.J."/>
        </authorList>
    </citation>
    <scope>NUCLEOTIDE SEQUENCE</scope>
    <source>
        <strain evidence="1">CHK197-8231</strain>
    </source>
</reference>
<dbReference type="EMBL" id="DVML01000032">
    <property type="protein sequence ID" value="HIU23015.1"/>
    <property type="molecule type" value="Genomic_DNA"/>
</dbReference>
<evidence type="ECO:0000313" key="2">
    <source>
        <dbReference type="Proteomes" id="UP000824087"/>
    </source>
</evidence>
<evidence type="ECO:0000313" key="1">
    <source>
        <dbReference type="EMBL" id="HIU23015.1"/>
    </source>
</evidence>
<organism evidence="1 2">
    <name type="scientific">Candidatus Fimihabitans intestinipullorum</name>
    <dbReference type="NCBI Taxonomy" id="2840820"/>
    <lineage>
        <taxon>Bacteria</taxon>
        <taxon>Bacillati</taxon>
        <taxon>Mycoplasmatota</taxon>
        <taxon>Mycoplasmatota incertae sedis</taxon>
        <taxon>Candidatus Fimihabitans</taxon>
    </lineage>
</organism>
<dbReference type="AlphaFoldDB" id="A0A9D1L3R8"/>
<gene>
    <name evidence="1" type="ORF">IAD49_05480</name>
</gene>
<dbReference type="Proteomes" id="UP000824087">
    <property type="component" value="Unassembled WGS sequence"/>
</dbReference>
<proteinExistence type="predicted"/>
<comment type="caution">
    <text evidence="1">The sequence shown here is derived from an EMBL/GenBank/DDBJ whole genome shotgun (WGS) entry which is preliminary data.</text>
</comment>
<reference evidence="1" key="1">
    <citation type="submission" date="2020-10" db="EMBL/GenBank/DDBJ databases">
        <authorList>
            <person name="Gilroy R."/>
        </authorList>
    </citation>
    <scope>NUCLEOTIDE SEQUENCE</scope>
    <source>
        <strain evidence="1">CHK197-8231</strain>
    </source>
</reference>